<gene>
    <name evidence="2" type="ORF">HMPREF9628_01753</name>
    <name evidence="1" type="ORF">HMPREF9629_02186</name>
</gene>
<dbReference type="STRING" id="796937.HMPREF9630_02009"/>
<organism evidence="1 4">
    <name type="scientific">Peptoanaerobacter stomatis</name>
    <dbReference type="NCBI Taxonomy" id="796937"/>
    <lineage>
        <taxon>Bacteria</taxon>
        <taxon>Bacillati</taxon>
        <taxon>Bacillota</taxon>
        <taxon>Clostridia</taxon>
        <taxon>Peptostreptococcales</taxon>
        <taxon>Filifactoraceae</taxon>
        <taxon>Peptoanaerobacter</taxon>
    </lineage>
</organism>
<dbReference type="BioCyc" id="EBAC796937-HMP:GMGH-2214-MONOMER"/>
<accession>G9X1E2</accession>
<evidence type="ECO:0008006" key="5">
    <source>
        <dbReference type="Google" id="ProtNLM"/>
    </source>
</evidence>
<comment type="caution">
    <text evidence="1">The sequence shown here is derived from an EMBL/GenBank/DDBJ whole genome shotgun (WGS) entry which is preliminary data.</text>
</comment>
<reference evidence="2 3" key="2">
    <citation type="submission" date="2011-08" db="EMBL/GenBank/DDBJ databases">
        <title>The Genome Sequence of Eubacteriaceae bacterium CM5.</title>
        <authorList>
            <consortium name="The Broad Institute Genome Sequencing Platform"/>
            <person name="Earl A."/>
            <person name="Ward D."/>
            <person name="Feldgarden M."/>
            <person name="Gevers D."/>
            <person name="Sizova M."/>
            <person name="Hazen A."/>
            <person name="Epstein S."/>
            <person name="Young S.K."/>
            <person name="Zeng Q."/>
            <person name="Gargeya S."/>
            <person name="Fitzgerald M."/>
            <person name="Haas B."/>
            <person name="Abouelleil A."/>
            <person name="Alvarado L."/>
            <person name="Arachchi H.M."/>
            <person name="Berlin A."/>
            <person name="Brown A."/>
            <person name="Chapman S.B."/>
            <person name="Chen Z."/>
            <person name="Dunbar C."/>
            <person name="Freedman E."/>
            <person name="Gearin G."/>
            <person name="Gellesch M."/>
            <person name="Goldberg J."/>
            <person name="Griggs A."/>
            <person name="Gujja S."/>
            <person name="Heiman D."/>
            <person name="Howarth C."/>
            <person name="Larson L."/>
            <person name="Lui A."/>
            <person name="MacDonald P.J.P."/>
            <person name="Montmayeur A."/>
            <person name="Murphy C."/>
            <person name="Neiman D."/>
            <person name="Pearson M."/>
            <person name="Priest M."/>
            <person name="Roberts A."/>
            <person name="Saif S."/>
            <person name="Shea T."/>
            <person name="Shenoy N."/>
            <person name="Sisk P."/>
            <person name="Stolte C."/>
            <person name="Sykes S."/>
            <person name="Wortman J."/>
            <person name="Nusbaum C."/>
            <person name="Birren B."/>
        </authorList>
    </citation>
    <scope>NUCLEOTIDE SEQUENCE [LARGE SCALE GENOMIC DNA]</scope>
    <source>
        <strain evidence="2 3">CM5</strain>
    </source>
</reference>
<proteinExistence type="predicted"/>
<evidence type="ECO:0000313" key="3">
    <source>
        <dbReference type="Proteomes" id="UP000003379"/>
    </source>
</evidence>
<evidence type="ECO:0000313" key="2">
    <source>
        <dbReference type="EMBL" id="EHL19122.1"/>
    </source>
</evidence>
<accession>G9XD26</accession>
<name>G9X1E2_9FIRM</name>
<protein>
    <recommendedName>
        <fullName evidence="5">2-hydroxyglutaryl-CoA dehydratase, D-component</fullName>
    </recommendedName>
</protein>
<evidence type="ECO:0000313" key="1">
    <source>
        <dbReference type="EMBL" id="EHL14486.1"/>
    </source>
</evidence>
<dbReference type="AlphaFoldDB" id="G9X1E2"/>
<dbReference type="HOGENOM" id="CLU_1114972_0_0_9"/>
<dbReference type="EMBL" id="AFZG01000029">
    <property type="protein sequence ID" value="EHL19122.1"/>
    <property type="molecule type" value="Genomic_DNA"/>
</dbReference>
<sequence>MKDIVQTMAEYRRKAYVDTLMKMKTEDNVIGIFGEGIDEAFLYAYGLVVIPIVGVDSYIFEYGEYDSCDTIRSTIIYMKTGKCPLLFSSKMYLLSDICTNIYNAFCENTDKVVEVYSNNEKLARVIERVYKRKFDNNLYNVQKQRLQYIENLYEKIENSNLSMKEKFMLNFFSKYIISLDERITFLDDISKNLSSGNKNKKSIYTPCPYGIYENISNQFEKDILLKQGIKNIDIACKGCIYDAPLYINY</sequence>
<dbReference type="RefSeq" id="WP_009526402.1">
    <property type="nucleotide sequence ID" value="NZ_JH414573.1"/>
</dbReference>
<dbReference type="EMBL" id="AFZE01000030">
    <property type="protein sequence ID" value="EHL14486.1"/>
    <property type="molecule type" value="Genomic_DNA"/>
</dbReference>
<dbReference type="Proteomes" id="UP000006437">
    <property type="component" value="Unassembled WGS sequence"/>
</dbReference>
<dbReference type="Proteomes" id="UP000003379">
    <property type="component" value="Unassembled WGS sequence"/>
</dbReference>
<evidence type="ECO:0000313" key="4">
    <source>
        <dbReference type="Proteomes" id="UP000006437"/>
    </source>
</evidence>
<reference evidence="1 4" key="1">
    <citation type="submission" date="2011-08" db="EMBL/GenBank/DDBJ databases">
        <title>The Genome Sequence of Eubacteriaceae bacterium ACC19a.</title>
        <authorList>
            <consortium name="The Broad Institute Genome Sequencing Platform"/>
            <person name="Earl A."/>
            <person name="Ward D."/>
            <person name="Feldgarden M."/>
            <person name="Gevers D."/>
            <person name="Sizova M."/>
            <person name="Hazen A."/>
            <person name="Epstein S."/>
            <person name="Young S.K."/>
            <person name="Zeng Q."/>
            <person name="Gargeya S."/>
            <person name="Fitzgerald M."/>
            <person name="Haas B."/>
            <person name="Abouelleil A."/>
            <person name="Alvarado L."/>
            <person name="Arachchi H.M."/>
            <person name="Berlin A."/>
            <person name="Brown A."/>
            <person name="Chapman S.B."/>
            <person name="Chen Z."/>
            <person name="Dunbar C."/>
            <person name="Freedman E."/>
            <person name="Gearin G."/>
            <person name="Gellesch M."/>
            <person name="Goldberg J."/>
            <person name="Griggs A."/>
            <person name="Gujja S."/>
            <person name="Heiman D."/>
            <person name="Howarth C."/>
            <person name="Larson L."/>
            <person name="Lui A."/>
            <person name="MacDonald P.J.P."/>
            <person name="Montmayeur A."/>
            <person name="Murphy C."/>
            <person name="Neiman D."/>
            <person name="Pearson M."/>
            <person name="Priest M."/>
            <person name="Roberts A."/>
            <person name="Saif S."/>
            <person name="Shea T."/>
            <person name="Shenoy N."/>
            <person name="Sisk P."/>
            <person name="Stolte C."/>
            <person name="Sykes S."/>
            <person name="Wortman J."/>
            <person name="Nusbaum C."/>
            <person name="Birren B."/>
        </authorList>
    </citation>
    <scope>NUCLEOTIDE SEQUENCE [LARGE SCALE GENOMIC DNA]</scope>
    <source>
        <strain evidence="1 4">ACC19a</strain>
    </source>
</reference>